<accession>A0AAV6TVY5</accession>
<evidence type="ECO:0008006" key="3">
    <source>
        <dbReference type="Google" id="ProtNLM"/>
    </source>
</evidence>
<evidence type="ECO:0000313" key="2">
    <source>
        <dbReference type="Proteomes" id="UP000827092"/>
    </source>
</evidence>
<organism evidence="1 2">
    <name type="scientific">Oedothorax gibbosus</name>
    <dbReference type="NCBI Taxonomy" id="931172"/>
    <lineage>
        <taxon>Eukaryota</taxon>
        <taxon>Metazoa</taxon>
        <taxon>Ecdysozoa</taxon>
        <taxon>Arthropoda</taxon>
        <taxon>Chelicerata</taxon>
        <taxon>Arachnida</taxon>
        <taxon>Araneae</taxon>
        <taxon>Araneomorphae</taxon>
        <taxon>Entelegynae</taxon>
        <taxon>Araneoidea</taxon>
        <taxon>Linyphiidae</taxon>
        <taxon>Erigoninae</taxon>
        <taxon>Oedothorax</taxon>
    </lineage>
</organism>
<gene>
    <name evidence="1" type="ORF">JTE90_019422</name>
</gene>
<proteinExistence type="predicted"/>
<protein>
    <recommendedName>
        <fullName evidence="3">DUF659 domain-containing protein</fullName>
    </recommendedName>
</protein>
<dbReference type="AlphaFoldDB" id="A0AAV6TVY5"/>
<name>A0AAV6TVY5_9ARAC</name>
<reference evidence="1 2" key="1">
    <citation type="journal article" date="2022" name="Nat. Ecol. Evol.">
        <title>A masculinizing supergene underlies an exaggerated male reproductive morph in a spider.</title>
        <authorList>
            <person name="Hendrickx F."/>
            <person name="De Corte Z."/>
            <person name="Sonet G."/>
            <person name="Van Belleghem S.M."/>
            <person name="Kostlbacher S."/>
            <person name="Vangestel C."/>
        </authorList>
    </citation>
    <scope>NUCLEOTIDE SEQUENCE [LARGE SCALE GENOMIC DNA]</scope>
    <source>
        <strain evidence="1">W744_W776</strain>
    </source>
</reference>
<dbReference type="SUPFAM" id="SSF53098">
    <property type="entry name" value="Ribonuclease H-like"/>
    <property type="match status" value="1"/>
</dbReference>
<dbReference type="InterPro" id="IPR012337">
    <property type="entry name" value="RNaseH-like_sf"/>
</dbReference>
<keyword evidence="2" id="KW-1185">Reference proteome</keyword>
<dbReference type="Proteomes" id="UP000827092">
    <property type="component" value="Unassembled WGS sequence"/>
</dbReference>
<evidence type="ECO:0000313" key="1">
    <source>
        <dbReference type="EMBL" id="KAG8175610.1"/>
    </source>
</evidence>
<dbReference type="EMBL" id="JAFNEN010000980">
    <property type="protein sequence ID" value="KAG8175610.1"/>
    <property type="molecule type" value="Genomic_DNA"/>
</dbReference>
<sequence length="159" mass="18752">MKKFRDIIVEKYPSILAFGCSAHYMNLLAQEITPKSVMKHAIEIQKFFRNHNRPHGWLIEKGGRRPQKPNEKRWNSQEARLSSFVYNYQKYVENSIEDNEEFEKNILCPSYLSTTVTYLEDPNSRKERLDNEQVAAAIAESLKTCTDYEKKVFHLLMNC</sequence>
<comment type="caution">
    <text evidence="1">The sequence shown here is derived from an EMBL/GenBank/DDBJ whole genome shotgun (WGS) entry which is preliminary data.</text>
</comment>